<dbReference type="SUPFAM" id="SSF64438">
    <property type="entry name" value="CNF1/YfiH-like putative cysteine hydrolases"/>
    <property type="match status" value="1"/>
</dbReference>
<dbReference type="Gene3D" id="3.60.140.10">
    <property type="entry name" value="CNF1/YfiH-like putative cysteine hydrolases"/>
    <property type="match status" value="1"/>
</dbReference>
<dbReference type="EMBL" id="BMQJ01000010">
    <property type="protein sequence ID" value="GGQ07146.1"/>
    <property type="molecule type" value="Genomic_DNA"/>
</dbReference>
<dbReference type="Pfam" id="PF02578">
    <property type="entry name" value="Cu-oxidase_4"/>
    <property type="match status" value="1"/>
</dbReference>
<evidence type="ECO:0000256" key="11">
    <source>
        <dbReference type="ARBA" id="ARBA00049893"/>
    </source>
</evidence>
<organism evidence="13 14">
    <name type="scientific">Streptosporangium pseudovulgare</name>
    <dbReference type="NCBI Taxonomy" id="35765"/>
    <lineage>
        <taxon>Bacteria</taxon>
        <taxon>Bacillati</taxon>
        <taxon>Actinomycetota</taxon>
        <taxon>Actinomycetes</taxon>
        <taxon>Streptosporangiales</taxon>
        <taxon>Streptosporangiaceae</taxon>
        <taxon>Streptosporangium</taxon>
    </lineage>
</organism>
<keyword evidence="7" id="KW-0862">Zinc</keyword>
<dbReference type="PANTHER" id="PTHR30616">
    <property type="entry name" value="UNCHARACTERIZED PROTEIN YFIH"/>
    <property type="match status" value="1"/>
</dbReference>
<name>A0ABQ2R4A5_9ACTN</name>
<comment type="similarity">
    <text evidence="3 12">Belongs to the purine nucleoside phosphorylase YfiH/LACC1 family.</text>
</comment>
<comment type="catalytic activity">
    <reaction evidence="11">
        <text>S-methyl-5'-thioadenosine + phosphate = 5-(methylsulfanyl)-alpha-D-ribose 1-phosphate + adenine</text>
        <dbReference type="Rhea" id="RHEA:11852"/>
        <dbReference type="ChEBI" id="CHEBI:16708"/>
        <dbReference type="ChEBI" id="CHEBI:17509"/>
        <dbReference type="ChEBI" id="CHEBI:43474"/>
        <dbReference type="ChEBI" id="CHEBI:58533"/>
        <dbReference type="EC" id="2.4.2.28"/>
    </reaction>
    <physiologicalReaction direction="left-to-right" evidence="11">
        <dbReference type="Rhea" id="RHEA:11853"/>
    </physiologicalReaction>
</comment>
<reference evidence="14" key="1">
    <citation type="journal article" date="2019" name="Int. J. Syst. Evol. Microbiol.">
        <title>The Global Catalogue of Microorganisms (GCM) 10K type strain sequencing project: providing services to taxonomists for standard genome sequencing and annotation.</title>
        <authorList>
            <consortium name="The Broad Institute Genomics Platform"/>
            <consortium name="The Broad Institute Genome Sequencing Center for Infectious Disease"/>
            <person name="Wu L."/>
            <person name="Ma J."/>
        </authorList>
    </citation>
    <scope>NUCLEOTIDE SEQUENCE [LARGE SCALE GENOMIC DNA]</scope>
    <source>
        <strain evidence="14">JCM 3115</strain>
    </source>
</reference>
<accession>A0ABQ2R4A5</accession>
<evidence type="ECO:0000256" key="3">
    <source>
        <dbReference type="ARBA" id="ARBA00007353"/>
    </source>
</evidence>
<evidence type="ECO:0000256" key="9">
    <source>
        <dbReference type="ARBA" id="ARBA00047989"/>
    </source>
</evidence>
<dbReference type="PANTHER" id="PTHR30616:SF2">
    <property type="entry name" value="PURINE NUCLEOSIDE PHOSPHORYLASE LACC1"/>
    <property type="match status" value="1"/>
</dbReference>
<evidence type="ECO:0000256" key="6">
    <source>
        <dbReference type="ARBA" id="ARBA00022801"/>
    </source>
</evidence>
<comment type="catalytic activity">
    <reaction evidence="10">
        <text>adenosine + phosphate = alpha-D-ribose 1-phosphate + adenine</text>
        <dbReference type="Rhea" id="RHEA:27642"/>
        <dbReference type="ChEBI" id="CHEBI:16335"/>
        <dbReference type="ChEBI" id="CHEBI:16708"/>
        <dbReference type="ChEBI" id="CHEBI:43474"/>
        <dbReference type="ChEBI" id="CHEBI:57720"/>
        <dbReference type="EC" id="2.4.2.1"/>
    </reaction>
    <physiologicalReaction direction="left-to-right" evidence="10">
        <dbReference type="Rhea" id="RHEA:27643"/>
    </physiologicalReaction>
</comment>
<keyword evidence="5" id="KW-0479">Metal-binding</keyword>
<dbReference type="Proteomes" id="UP000611554">
    <property type="component" value="Unassembled WGS sequence"/>
</dbReference>
<evidence type="ECO:0000313" key="13">
    <source>
        <dbReference type="EMBL" id="GGQ07146.1"/>
    </source>
</evidence>
<sequence>MGEGFRRVGKVGAVNVQMRITDRHGGVSAAPYDTRNLGGACGDDPAAVAANRARTAAEFGLDRVVFMRQVHSADVRYVTEPFGDDPPPLDGVCTDVPGLGLAALCADCAPVLLADPAAGLVGAAHSGRAGTVSGVVPALVAEMTARGAEPGRMTALIGPMACGSCYEVPEEMRAEVTAVVPEAWSITRHDTPALDLRAAVNSQLARAGVGEVTHDTRCTIESPELFSHRRDGVTGRFAGYVWLERD</sequence>
<evidence type="ECO:0000313" key="14">
    <source>
        <dbReference type="Proteomes" id="UP000611554"/>
    </source>
</evidence>
<evidence type="ECO:0000256" key="7">
    <source>
        <dbReference type="ARBA" id="ARBA00022833"/>
    </source>
</evidence>
<keyword evidence="6" id="KW-0378">Hydrolase</keyword>
<comment type="catalytic activity">
    <reaction evidence="1">
        <text>inosine + phosphate = alpha-D-ribose 1-phosphate + hypoxanthine</text>
        <dbReference type="Rhea" id="RHEA:27646"/>
        <dbReference type="ChEBI" id="CHEBI:17368"/>
        <dbReference type="ChEBI" id="CHEBI:17596"/>
        <dbReference type="ChEBI" id="CHEBI:43474"/>
        <dbReference type="ChEBI" id="CHEBI:57720"/>
        <dbReference type="EC" id="2.4.2.1"/>
    </reaction>
    <physiologicalReaction direction="left-to-right" evidence="1">
        <dbReference type="Rhea" id="RHEA:27647"/>
    </physiologicalReaction>
</comment>
<dbReference type="CDD" id="cd16833">
    <property type="entry name" value="YfiH"/>
    <property type="match status" value="1"/>
</dbReference>
<comment type="catalytic activity">
    <reaction evidence="9">
        <text>adenosine + H2O + H(+) = inosine + NH4(+)</text>
        <dbReference type="Rhea" id="RHEA:24408"/>
        <dbReference type="ChEBI" id="CHEBI:15377"/>
        <dbReference type="ChEBI" id="CHEBI:15378"/>
        <dbReference type="ChEBI" id="CHEBI:16335"/>
        <dbReference type="ChEBI" id="CHEBI:17596"/>
        <dbReference type="ChEBI" id="CHEBI:28938"/>
        <dbReference type="EC" id="3.5.4.4"/>
    </reaction>
    <physiologicalReaction direction="left-to-right" evidence="9">
        <dbReference type="Rhea" id="RHEA:24409"/>
    </physiologicalReaction>
</comment>
<evidence type="ECO:0000256" key="8">
    <source>
        <dbReference type="ARBA" id="ARBA00023008"/>
    </source>
</evidence>
<keyword evidence="4" id="KW-0808">Transferase</keyword>
<keyword evidence="14" id="KW-1185">Reference proteome</keyword>
<comment type="caution">
    <text evidence="13">The sequence shown here is derived from an EMBL/GenBank/DDBJ whole genome shotgun (WGS) entry which is preliminary data.</text>
</comment>
<proteinExistence type="inferred from homology"/>
<evidence type="ECO:0000256" key="10">
    <source>
        <dbReference type="ARBA" id="ARBA00048968"/>
    </source>
</evidence>
<evidence type="ECO:0000256" key="1">
    <source>
        <dbReference type="ARBA" id="ARBA00000553"/>
    </source>
</evidence>
<comment type="function">
    <text evidence="2">Purine nucleoside enzyme that catalyzes the phosphorolysis of adenosine and inosine nucleosides, yielding D-ribose 1-phosphate and the respective free bases, adenine and hypoxanthine. Also catalyzes the phosphorolysis of S-methyl-5'-thioadenosine into adenine and S-methyl-5-thio-alpha-D-ribose 1-phosphate. Also has adenosine deaminase activity.</text>
</comment>
<evidence type="ECO:0000256" key="12">
    <source>
        <dbReference type="RuleBase" id="RU361274"/>
    </source>
</evidence>
<protein>
    <recommendedName>
        <fullName evidence="12">Purine nucleoside phosphorylase</fullName>
    </recommendedName>
</protein>
<dbReference type="InterPro" id="IPR038371">
    <property type="entry name" value="Cu_polyphenol_OxRdtase_sf"/>
</dbReference>
<gene>
    <name evidence="13" type="ORF">GCM10010140_41700</name>
</gene>
<dbReference type="NCBIfam" id="TIGR00726">
    <property type="entry name" value="peptidoglycan editing factor PgeF"/>
    <property type="match status" value="1"/>
</dbReference>
<evidence type="ECO:0000256" key="5">
    <source>
        <dbReference type="ARBA" id="ARBA00022723"/>
    </source>
</evidence>
<evidence type="ECO:0000256" key="4">
    <source>
        <dbReference type="ARBA" id="ARBA00022679"/>
    </source>
</evidence>
<keyword evidence="8" id="KW-0186">Copper</keyword>
<dbReference type="InterPro" id="IPR003730">
    <property type="entry name" value="Cu_polyphenol_OxRdtase"/>
</dbReference>
<evidence type="ECO:0000256" key="2">
    <source>
        <dbReference type="ARBA" id="ARBA00003215"/>
    </source>
</evidence>
<dbReference type="InterPro" id="IPR011324">
    <property type="entry name" value="Cytotoxic_necrot_fac-like_cat"/>
</dbReference>